<dbReference type="SUPFAM" id="SSF57501">
    <property type="entry name" value="Cystine-knot cytokines"/>
    <property type="match status" value="1"/>
</dbReference>
<keyword evidence="4" id="KW-0964">Secreted</keyword>
<dbReference type="GO" id="GO:0005615">
    <property type="term" value="C:extracellular space"/>
    <property type="evidence" value="ECO:0007669"/>
    <property type="project" value="TreeGrafter"/>
</dbReference>
<dbReference type="Proteomes" id="UP000193380">
    <property type="component" value="Unassembled WGS sequence"/>
</dbReference>
<dbReference type="EMBL" id="FR905504">
    <property type="protein sequence ID" value="CDQ79802.1"/>
    <property type="molecule type" value="Genomic_DNA"/>
</dbReference>
<organism evidence="7 8">
    <name type="scientific">Oncorhynchus mykiss</name>
    <name type="common">Rainbow trout</name>
    <name type="synonym">Salmo gairdneri</name>
    <dbReference type="NCBI Taxonomy" id="8022"/>
    <lineage>
        <taxon>Eukaryota</taxon>
        <taxon>Metazoa</taxon>
        <taxon>Chordata</taxon>
        <taxon>Craniata</taxon>
        <taxon>Vertebrata</taxon>
        <taxon>Euteleostomi</taxon>
        <taxon>Actinopterygii</taxon>
        <taxon>Neopterygii</taxon>
        <taxon>Teleostei</taxon>
        <taxon>Protacanthopterygii</taxon>
        <taxon>Salmoniformes</taxon>
        <taxon>Salmonidae</taxon>
        <taxon>Salmoninae</taxon>
        <taxon>Oncorhynchus</taxon>
    </lineage>
</organism>
<evidence type="ECO:0000256" key="5">
    <source>
        <dbReference type="ARBA" id="ARBA00022729"/>
    </source>
</evidence>
<evidence type="ECO:0000256" key="4">
    <source>
        <dbReference type="ARBA" id="ARBA00022525"/>
    </source>
</evidence>
<keyword evidence="6" id="KW-0891">Chondrogenesis</keyword>
<evidence type="ECO:0000313" key="7">
    <source>
        <dbReference type="EMBL" id="CDQ79802.1"/>
    </source>
</evidence>
<evidence type="ECO:0000256" key="6">
    <source>
        <dbReference type="ARBA" id="ARBA00023188"/>
    </source>
</evidence>
<dbReference type="InterPro" id="IPR029034">
    <property type="entry name" value="Cystine-knot_cytokine"/>
</dbReference>
<gene>
    <name evidence="7" type="ORF">GSONMT00044889001</name>
</gene>
<dbReference type="PANTHER" id="PTHR10494">
    <property type="entry name" value="BONE MORPHOGENETIC PROTEIN INHIBITOR, NOGGIN"/>
    <property type="match status" value="1"/>
</dbReference>
<dbReference type="GO" id="GO:0001649">
    <property type="term" value="P:osteoblast differentiation"/>
    <property type="evidence" value="ECO:0007669"/>
    <property type="project" value="TreeGrafter"/>
</dbReference>
<keyword evidence="5" id="KW-0732">Signal</keyword>
<dbReference type="STRING" id="8022.A0A060XKR7"/>
<evidence type="ECO:0008006" key="9">
    <source>
        <dbReference type="Google" id="ProtNLM"/>
    </source>
</evidence>
<accession>A0A060XKR7</accession>
<dbReference type="GO" id="GO:0051216">
    <property type="term" value="P:cartilage development"/>
    <property type="evidence" value="ECO:0007669"/>
    <property type="project" value="UniProtKB-KW"/>
</dbReference>
<dbReference type="GO" id="GO:0030514">
    <property type="term" value="P:negative regulation of BMP signaling pathway"/>
    <property type="evidence" value="ECO:0007669"/>
    <property type="project" value="InterPro"/>
</dbReference>
<dbReference type="PaxDb" id="8022-A0A060XKR7"/>
<comment type="similarity">
    <text evidence="2">Belongs to the noggin family.</text>
</comment>
<sequence length="315" mass="35491">MRLAPTTIPHSKAIKYCVLPIHPLNGTHTQSIHPFFGKMNVLINWLRSVLLCWTYLVVFLTSATSMIPNQEQVRSETPMGQKDTDFDDVSFLRTRSSSFVSSSQLIRPYSLSMNEGDYHYAPKPKHLRHNRLLRILGSSFDPFWMSIERPAEARVDTDASGGQTASQLTEGASRYQRKLQNDAEDLDLSELPADVASTLRDWLVRSATCGMRYQWVKLAPVFWPRWLRHTDCEKSGGSRSCSFPSGMACRQAQTTQIKILAWHCWSSEERGGDGLREMAGIDRGTVVVGTGVAGRKCLWRQVPYPVVTACKCSCK</sequence>
<reference evidence="7" key="2">
    <citation type="submission" date="2014-03" db="EMBL/GenBank/DDBJ databases">
        <authorList>
            <person name="Genoscope - CEA"/>
        </authorList>
    </citation>
    <scope>NUCLEOTIDE SEQUENCE</scope>
</reference>
<evidence type="ECO:0000256" key="1">
    <source>
        <dbReference type="ARBA" id="ARBA00004613"/>
    </source>
</evidence>
<comment type="subcellular location">
    <subcellularLocation>
        <location evidence="1">Secreted</location>
    </subcellularLocation>
</comment>
<dbReference type="InterPro" id="IPR008717">
    <property type="entry name" value="Noggin"/>
</dbReference>
<dbReference type="PANTHER" id="PTHR10494:SF6">
    <property type="entry name" value="NOGGIN"/>
    <property type="match status" value="1"/>
</dbReference>
<dbReference type="AlphaFoldDB" id="A0A060XKR7"/>
<protein>
    <recommendedName>
        <fullName evidence="9">Noggin</fullName>
    </recommendedName>
</protein>
<proteinExistence type="inferred from homology"/>
<name>A0A060XKR7_ONCMY</name>
<keyword evidence="3" id="KW-0217">Developmental protein</keyword>
<dbReference type="Gene3D" id="1.10.287.520">
    <property type="entry name" value="Helix hairpin bin"/>
    <property type="match status" value="1"/>
</dbReference>
<reference evidence="7" key="1">
    <citation type="journal article" date="2014" name="Nat. Commun.">
        <title>The rainbow trout genome provides novel insights into evolution after whole-genome duplication in vertebrates.</title>
        <authorList>
            <person name="Berthelot C."/>
            <person name="Brunet F."/>
            <person name="Chalopin D."/>
            <person name="Juanchich A."/>
            <person name="Bernard M."/>
            <person name="Noel B."/>
            <person name="Bento P."/>
            <person name="Da Silva C."/>
            <person name="Labadie K."/>
            <person name="Alberti A."/>
            <person name="Aury J.M."/>
            <person name="Louis A."/>
            <person name="Dehais P."/>
            <person name="Bardou P."/>
            <person name="Montfort J."/>
            <person name="Klopp C."/>
            <person name="Cabau C."/>
            <person name="Gaspin C."/>
            <person name="Thorgaard G.H."/>
            <person name="Boussaha M."/>
            <person name="Quillet E."/>
            <person name="Guyomard R."/>
            <person name="Galiana D."/>
            <person name="Bobe J."/>
            <person name="Volff J.N."/>
            <person name="Genet C."/>
            <person name="Wincker P."/>
            <person name="Jaillon O."/>
            <person name="Roest Crollius H."/>
            <person name="Guiguen Y."/>
        </authorList>
    </citation>
    <scope>NUCLEOTIDE SEQUENCE [LARGE SCALE GENOMIC DNA]</scope>
</reference>
<evidence type="ECO:0000313" key="8">
    <source>
        <dbReference type="Proteomes" id="UP000193380"/>
    </source>
</evidence>
<dbReference type="GO" id="GO:0045596">
    <property type="term" value="P:negative regulation of cell differentiation"/>
    <property type="evidence" value="ECO:0007669"/>
    <property type="project" value="InterPro"/>
</dbReference>
<evidence type="ECO:0000256" key="3">
    <source>
        <dbReference type="ARBA" id="ARBA00022473"/>
    </source>
</evidence>
<dbReference type="Gene3D" id="2.10.90.10">
    <property type="entry name" value="Cystine-knot cytokines"/>
    <property type="match status" value="1"/>
</dbReference>
<dbReference type="Pfam" id="PF05806">
    <property type="entry name" value="Noggin"/>
    <property type="match status" value="1"/>
</dbReference>
<dbReference type="GO" id="GO:0009953">
    <property type="term" value="P:dorsal/ventral pattern formation"/>
    <property type="evidence" value="ECO:0007669"/>
    <property type="project" value="TreeGrafter"/>
</dbReference>
<evidence type="ECO:0000256" key="2">
    <source>
        <dbReference type="ARBA" id="ARBA00007480"/>
    </source>
</evidence>